<dbReference type="Proteomes" id="UP000661858">
    <property type="component" value="Unassembled WGS sequence"/>
</dbReference>
<gene>
    <name evidence="3" type="ORF">JK359_17920</name>
</gene>
<dbReference type="InterPro" id="IPR057727">
    <property type="entry name" value="WCX_dom"/>
</dbReference>
<evidence type="ECO:0000313" key="3">
    <source>
        <dbReference type="EMBL" id="MBL1083822.1"/>
    </source>
</evidence>
<keyword evidence="4" id="KW-1185">Reference proteome</keyword>
<sequence length="103" mass="11110">MSGKARSQTKRSGSSRSRNRPPTVMPAACCPVTNSRSNSSTSVSRAPGRRVYCRSSTIRVPIESIDHAHGEFLRLGGDVEVLAPPELRTRIAGTVRTLAARYG</sequence>
<accession>A0A937EK26</accession>
<proteinExistence type="predicted"/>
<feature type="domain" description="WCX" evidence="2">
    <location>
        <begin position="56"/>
        <end position="99"/>
    </location>
</feature>
<name>A0A937EK26_9ACTN</name>
<organism evidence="3 4">
    <name type="scientific">Streptomyces actinomycinicus</name>
    <dbReference type="NCBI Taxonomy" id="1695166"/>
    <lineage>
        <taxon>Bacteria</taxon>
        <taxon>Bacillati</taxon>
        <taxon>Actinomycetota</taxon>
        <taxon>Actinomycetes</taxon>
        <taxon>Kitasatosporales</taxon>
        <taxon>Streptomycetaceae</taxon>
        <taxon>Streptomyces</taxon>
    </lineage>
</organism>
<evidence type="ECO:0000256" key="1">
    <source>
        <dbReference type="SAM" id="MobiDB-lite"/>
    </source>
</evidence>
<comment type="caution">
    <text evidence="3">The sequence shown here is derived from an EMBL/GenBank/DDBJ whole genome shotgun (WGS) entry which is preliminary data.</text>
</comment>
<evidence type="ECO:0000259" key="2">
    <source>
        <dbReference type="Pfam" id="PF25583"/>
    </source>
</evidence>
<dbReference type="AlphaFoldDB" id="A0A937EK26"/>
<dbReference type="EMBL" id="JAERRK010000008">
    <property type="protein sequence ID" value="MBL1083822.1"/>
    <property type="molecule type" value="Genomic_DNA"/>
</dbReference>
<protein>
    <submittedName>
        <fullName evidence="3">WYL domain-containing protein</fullName>
    </submittedName>
</protein>
<reference evidence="3" key="1">
    <citation type="submission" date="2021-01" db="EMBL/GenBank/DDBJ databases">
        <title>WGS of actinomycetes isolated from Thailand.</title>
        <authorList>
            <person name="Thawai C."/>
        </authorList>
    </citation>
    <scope>NUCLEOTIDE SEQUENCE</scope>
    <source>
        <strain evidence="3">RCU-197</strain>
    </source>
</reference>
<dbReference type="Pfam" id="PF25583">
    <property type="entry name" value="WCX"/>
    <property type="match status" value="1"/>
</dbReference>
<evidence type="ECO:0000313" key="4">
    <source>
        <dbReference type="Proteomes" id="UP000661858"/>
    </source>
</evidence>
<feature type="region of interest" description="Disordered" evidence="1">
    <location>
        <begin position="1"/>
        <end position="48"/>
    </location>
</feature>
<feature type="compositionally biased region" description="Low complexity" evidence="1">
    <location>
        <begin position="32"/>
        <end position="45"/>
    </location>
</feature>